<feature type="domain" description="Beta-hexosaminidase bacterial type N-terminal" evidence="10">
    <location>
        <begin position="40"/>
        <end position="163"/>
    </location>
</feature>
<evidence type="ECO:0000256" key="7">
    <source>
        <dbReference type="ARBA" id="ARBA00033000"/>
    </source>
</evidence>
<dbReference type="Proteomes" id="UP001160550">
    <property type="component" value="Unassembled WGS sequence"/>
</dbReference>
<evidence type="ECO:0000256" key="5">
    <source>
        <dbReference type="ARBA" id="ARBA00023295"/>
    </source>
</evidence>
<reference evidence="12" key="2">
    <citation type="submission" date="2023-04" db="EMBL/GenBank/DDBJ databases">
        <authorList>
            <person name="Sun J.-Q."/>
        </authorList>
    </citation>
    <scope>NUCLEOTIDE SEQUENCE</scope>
    <source>
        <strain evidence="12">CC-YY355</strain>
    </source>
</reference>
<comment type="similarity">
    <text evidence="2">Belongs to the glycosyl hydrolase 20 family.</text>
</comment>
<dbReference type="InterPro" id="IPR017853">
    <property type="entry name" value="GH"/>
</dbReference>
<dbReference type="SUPFAM" id="SSF55545">
    <property type="entry name" value="beta-N-acetylhexosaminidase-like domain"/>
    <property type="match status" value="1"/>
</dbReference>
<organism evidence="12 13">
    <name type="scientific">Luteimonas composti</name>
    <dbReference type="NCBI Taxonomy" id="398257"/>
    <lineage>
        <taxon>Bacteria</taxon>
        <taxon>Pseudomonadati</taxon>
        <taxon>Pseudomonadota</taxon>
        <taxon>Gammaproteobacteria</taxon>
        <taxon>Lysobacterales</taxon>
        <taxon>Lysobacteraceae</taxon>
        <taxon>Luteimonas</taxon>
    </lineage>
</organism>
<accession>A0ABT6MVC6</accession>
<dbReference type="Pfam" id="PF13290">
    <property type="entry name" value="CHB_HEX_C_1"/>
    <property type="match status" value="1"/>
</dbReference>
<dbReference type="PANTHER" id="PTHR22600:SF57">
    <property type="entry name" value="BETA-N-ACETYLHEXOSAMINIDASE"/>
    <property type="match status" value="1"/>
</dbReference>
<evidence type="ECO:0000256" key="6">
    <source>
        <dbReference type="ARBA" id="ARBA00030512"/>
    </source>
</evidence>
<dbReference type="CDD" id="cd06563">
    <property type="entry name" value="GH20_chitobiase-like"/>
    <property type="match status" value="1"/>
</dbReference>
<dbReference type="Gene3D" id="3.20.20.80">
    <property type="entry name" value="Glycosidases"/>
    <property type="match status" value="1"/>
</dbReference>
<gene>
    <name evidence="12" type="ORF">QF205_16185</name>
</gene>
<keyword evidence="4" id="KW-0378">Hydrolase</keyword>
<dbReference type="PANTHER" id="PTHR22600">
    <property type="entry name" value="BETA-HEXOSAMINIDASE"/>
    <property type="match status" value="1"/>
</dbReference>
<evidence type="ECO:0000259" key="10">
    <source>
        <dbReference type="Pfam" id="PF02838"/>
    </source>
</evidence>
<evidence type="ECO:0000256" key="2">
    <source>
        <dbReference type="ARBA" id="ARBA00006285"/>
    </source>
</evidence>
<sequence length="772" mass="84392">MRTIATPRPLFTALCCLLLAACSGHAGSAGETTAEVVALPALIPAPASLQPAEGSFRFDGDTRLHAGDPAARRVAASFARMVQASNGIAPALADGGEGGVRFEIDPAVSPDAPEGYLLEVAAGGVRVAASDERGLFYGAVTLWQLLSPAAGDARTPALRIEDAPRFAWRGLMLDSARHFQSVDEIKQLLDAMARHKLNVFHWHLTDDQGWRIEIPKYPRLMDVAACRIPAGDAGRDPATGEPRPYCGYYTRAQIREIVAYAAQRHITVVPEFDMPGHVQAVVAAYPQYGSLGDTPPVSNEWGVHQYLFNVDEDTFAFIEDVLDEIMALFPSTYIHVGGDEAVKDQWEASPRVQARMRELGIADETALQSWFIKRVARYLEGKGRRLLGWDEILDGGLAPQATVMSWRGIEGGIAAARAGHDVVMAPVDRLYLDYLQTGSANEPPGRPSQVTLRDVYDFEPVPEVLDPARRRHILGLQANLWTEHLRTWDRMQHAYFPRVAALAETAWSPADRRNYADFLARLPAQLARYRAFGIAHAQTPFEVLGEAAPGGDAGKVQVALENPLGYAVRYTLDGSDPGADAPLYETPLQLPMPVEIRAAAFHGTERLGPVARLAYSASSLRVRTDEQLATCAESGRLLLRLEDDGPVDGERALFNVTIFRPCWRWPDAELGAASALKVRLGRIPYFFQLAHDEPNRRYAPAQTAHGELLVHAGGCDGEPIARHPLPAQPGEDGFVELEIPLAQPGRGDLCITPSGDTRPTMWVLDRVELLPR</sequence>
<dbReference type="PROSITE" id="PS51257">
    <property type="entry name" value="PROKAR_LIPOPROTEIN"/>
    <property type="match status" value="1"/>
</dbReference>
<evidence type="ECO:0000259" key="9">
    <source>
        <dbReference type="Pfam" id="PF00728"/>
    </source>
</evidence>
<keyword evidence="5" id="KW-0326">Glycosidase</keyword>
<evidence type="ECO:0000256" key="1">
    <source>
        <dbReference type="ARBA" id="ARBA00001231"/>
    </source>
</evidence>
<name>A0ABT6MVC6_9GAMM</name>
<dbReference type="InterPro" id="IPR029018">
    <property type="entry name" value="Hex-like_dom2"/>
</dbReference>
<keyword evidence="8" id="KW-0732">Signal</keyword>
<dbReference type="EMBL" id="JARYGX010000030">
    <property type="protein sequence ID" value="MDH7454597.1"/>
    <property type="molecule type" value="Genomic_DNA"/>
</dbReference>
<evidence type="ECO:0000256" key="3">
    <source>
        <dbReference type="ARBA" id="ARBA00012663"/>
    </source>
</evidence>
<dbReference type="SUPFAM" id="SSF51445">
    <property type="entry name" value="(Trans)glycosidases"/>
    <property type="match status" value="1"/>
</dbReference>
<feature type="domain" description="Glycoside hydrolase family 20 catalytic" evidence="9">
    <location>
        <begin position="166"/>
        <end position="509"/>
    </location>
</feature>
<evidence type="ECO:0000256" key="8">
    <source>
        <dbReference type="SAM" id="SignalP"/>
    </source>
</evidence>
<comment type="caution">
    <text evidence="12">The sequence shown here is derived from an EMBL/GenBank/DDBJ whole genome shotgun (WGS) entry which is preliminary data.</text>
</comment>
<feature type="chain" id="PRO_5045564942" description="beta-N-acetylhexosaminidase" evidence="8">
    <location>
        <begin position="27"/>
        <end position="772"/>
    </location>
</feature>
<evidence type="ECO:0000313" key="13">
    <source>
        <dbReference type="Proteomes" id="UP001160550"/>
    </source>
</evidence>
<evidence type="ECO:0000313" key="12">
    <source>
        <dbReference type="EMBL" id="MDH7454597.1"/>
    </source>
</evidence>
<evidence type="ECO:0000259" key="11">
    <source>
        <dbReference type="Pfam" id="PF13290"/>
    </source>
</evidence>
<reference evidence="12" key="1">
    <citation type="journal article" date="2007" name="Int. J. Syst. Evol. Microbiol.">
        <title>Luteimonas composti sp. nov., a moderately thermophilic bacterium isolated from food waste.</title>
        <authorList>
            <person name="Young C.C."/>
            <person name="Kampfer P."/>
            <person name="Chen W.M."/>
            <person name="Yen W.S."/>
            <person name="Arun A.B."/>
            <person name="Lai W.A."/>
            <person name="Shen F.T."/>
            <person name="Rekha P.D."/>
            <person name="Lin K.Y."/>
            <person name="Chou J.H."/>
        </authorList>
    </citation>
    <scope>NUCLEOTIDE SEQUENCE</scope>
    <source>
        <strain evidence="12">CC-YY355</strain>
    </source>
</reference>
<keyword evidence="13" id="KW-1185">Reference proteome</keyword>
<dbReference type="EC" id="3.2.1.52" evidence="3"/>
<dbReference type="RefSeq" id="WP_280943826.1">
    <property type="nucleotide sequence ID" value="NZ_JARYGX010000030.1"/>
</dbReference>
<dbReference type="Pfam" id="PF02838">
    <property type="entry name" value="Glyco_hydro_20b"/>
    <property type="match status" value="1"/>
</dbReference>
<dbReference type="InterPro" id="IPR025705">
    <property type="entry name" value="Beta_hexosaminidase_sua/sub"/>
</dbReference>
<feature type="signal peptide" evidence="8">
    <location>
        <begin position="1"/>
        <end position="26"/>
    </location>
</feature>
<proteinExistence type="inferred from homology"/>
<evidence type="ECO:0000256" key="4">
    <source>
        <dbReference type="ARBA" id="ARBA00022801"/>
    </source>
</evidence>
<protein>
    <recommendedName>
        <fullName evidence="3">beta-N-acetylhexosaminidase</fullName>
        <ecNumber evidence="3">3.2.1.52</ecNumber>
    </recommendedName>
    <alternativeName>
        <fullName evidence="6">Beta-N-acetylhexosaminidase</fullName>
    </alternativeName>
    <alternativeName>
        <fullName evidence="7">N-acetyl-beta-glucosaminidase</fullName>
    </alternativeName>
</protein>
<dbReference type="InterPro" id="IPR015883">
    <property type="entry name" value="Glyco_hydro_20_cat"/>
</dbReference>
<feature type="domain" description="GH29D-like beta-sandwich" evidence="11">
    <location>
        <begin position="554"/>
        <end position="604"/>
    </location>
</feature>
<dbReference type="PRINTS" id="PR00738">
    <property type="entry name" value="GLHYDRLASE20"/>
</dbReference>
<dbReference type="InterPro" id="IPR059177">
    <property type="entry name" value="GH29D-like_dom"/>
</dbReference>
<comment type="catalytic activity">
    <reaction evidence="1">
        <text>Hydrolysis of terminal non-reducing N-acetyl-D-hexosamine residues in N-acetyl-beta-D-hexosaminides.</text>
        <dbReference type="EC" id="3.2.1.52"/>
    </reaction>
</comment>
<dbReference type="InterPro" id="IPR015882">
    <property type="entry name" value="HEX_bac_N"/>
</dbReference>
<dbReference type="Gene3D" id="3.30.379.10">
    <property type="entry name" value="Chitobiase/beta-hexosaminidase domain 2-like"/>
    <property type="match status" value="1"/>
</dbReference>
<dbReference type="Pfam" id="PF00728">
    <property type="entry name" value="Glyco_hydro_20"/>
    <property type="match status" value="1"/>
</dbReference>